<protein>
    <recommendedName>
        <fullName evidence="1">DUF4440 domain-containing protein</fullName>
    </recommendedName>
</protein>
<evidence type="ECO:0000259" key="1">
    <source>
        <dbReference type="Pfam" id="PF14534"/>
    </source>
</evidence>
<dbReference type="Gene3D" id="3.10.450.50">
    <property type="match status" value="1"/>
</dbReference>
<reference evidence="2 3" key="1">
    <citation type="submission" date="2014-03" db="EMBL/GenBank/DDBJ databases">
        <title>Draft genome of the hookworm Oesophagostomum dentatum.</title>
        <authorList>
            <person name="Mitreva M."/>
        </authorList>
    </citation>
    <scope>NUCLEOTIDE SEQUENCE [LARGE SCALE GENOMIC DNA]</scope>
    <source>
        <strain evidence="2 3">OD-Hann</strain>
    </source>
</reference>
<dbReference type="OrthoDB" id="5793381at2759"/>
<dbReference type="Proteomes" id="UP000053660">
    <property type="component" value="Unassembled WGS sequence"/>
</dbReference>
<gene>
    <name evidence="2" type="ORF">OESDEN_20158</name>
</gene>
<dbReference type="PANTHER" id="PTHR31664">
    <property type="entry name" value="PROTEIN CBG16427"/>
    <property type="match status" value="1"/>
</dbReference>
<accession>A0A0B1S4B7</accession>
<evidence type="ECO:0000313" key="2">
    <source>
        <dbReference type="EMBL" id="KHJ80173.1"/>
    </source>
</evidence>
<organism evidence="2 3">
    <name type="scientific">Oesophagostomum dentatum</name>
    <name type="common">Nodular worm</name>
    <dbReference type="NCBI Taxonomy" id="61180"/>
    <lineage>
        <taxon>Eukaryota</taxon>
        <taxon>Metazoa</taxon>
        <taxon>Ecdysozoa</taxon>
        <taxon>Nematoda</taxon>
        <taxon>Chromadorea</taxon>
        <taxon>Rhabditida</taxon>
        <taxon>Rhabditina</taxon>
        <taxon>Rhabditomorpha</taxon>
        <taxon>Strongyloidea</taxon>
        <taxon>Strongylidae</taxon>
        <taxon>Oesophagostomum</taxon>
    </lineage>
</organism>
<dbReference type="InterPro" id="IPR032710">
    <property type="entry name" value="NTF2-like_dom_sf"/>
</dbReference>
<dbReference type="AlphaFoldDB" id="A0A0B1S4B7"/>
<keyword evidence="3" id="KW-1185">Reference proteome</keyword>
<dbReference type="PANTHER" id="PTHR31664:SF4">
    <property type="entry name" value="DUF4440 DOMAIN-CONTAINING PROTEIN"/>
    <property type="match status" value="1"/>
</dbReference>
<dbReference type="InterPro" id="IPR027843">
    <property type="entry name" value="DUF4440"/>
</dbReference>
<proteinExistence type="predicted"/>
<sequence>MHEWILQVLDFFHPDAVVIQTGKKGAYGKDAIKQSLMEFVEHSGKTSMKPTSEHYQMTTDYIIFSGTHETTTEKAGVIKGKFNQIWIKVNGKYLLLRDEYGPA</sequence>
<evidence type="ECO:0000313" key="3">
    <source>
        <dbReference type="Proteomes" id="UP000053660"/>
    </source>
</evidence>
<dbReference type="Pfam" id="PF14534">
    <property type="entry name" value="DUF4440"/>
    <property type="match status" value="1"/>
</dbReference>
<name>A0A0B1S4B7_OESDE</name>
<dbReference type="EMBL" id="KN601616">
    <property type="protein sequence ID" value="KHJ80173.1"/>
    <property type="molecule type" value="Genomic_DNA"/>
</dbReference>
<dbReference type="SUPFAM" id="SSF54427">
    <property type="entry name" value="NTF2-like"/>
    <property type="match status" value="1"/>
</dbReference>
<feature type="domain" description="DUF4440" evidence="1">
    <location>
        <begin position="9"/>
        <end position="94"/>
    </location>
</feature>